<evidence type="ECO:0000259" key="4">
    <source>
        <dbReference type="Pfam" id="PF00849"/>
    </source>
</evidence>
<dbReference type="PANTHER" id="PTHR21600:SF87">
    <property type="entry name" value="RNA PSEUDOURIDYLATE SYNTHASE DOMAIN-CONTAINING PROTEIN 1"/>
    <property type="match status" value="1"/>
</dbReference>
<gene>
    <name evidence="5" type="ORF">SAMN04488008_105112</name>
</gene>
<dbReference type="SUPFAM" id="SSF55120">
    <property type="entry name" value="Pseudouridine synthase"/>
    <property type="match status" value="1"/>
</dbReference>
<accession>A0A1H7SSU7</accession>
<dbReference type="Pfam" id="PF00849">
    <property type="entry name" value="PseudoU_synth_2"/>
    <property type="match status" value="1"/>
</dbReference>
<dbReference type="InterPro" id="IPR020103">
    <property type="entry name" value="PsdUridine_synth_cat_dom_sf"/>
</dbReference>
<dbReference type="Gene3D" id="3.30.2350.10">
    <property type="entry name" value="Pseudouridine synthase"/>
    <property type="match status" value="1"/>
</dbReference>
<dbReference type="EMBL" id="FNZN01000005">
    <property type="protein sequence ID" value="SEL75690.1"/>
    <property type="molecule type" value="Genomic_DNA"/>
</dbReference>
<keyword evidence="2" id="KW-0413">Isomerase</keyword>
<dbReference type="InterPro" id="IPR036986">
    <property type="entry name" value="S4_RNA-bd_sf"/>
</dbReference>
<dbReference type="AlphaFoldDB" id="A0A1H7SSU7"/>
<dbReference type="GO" id="GO:0140098">
    <property type="term" value="F:catalytic activity, acting on RNA"/>
    <property type="evidence" value="ECO:0007669"/>
    <property type="project" value="UniProtKB-ARBA"/>
</dbReference>
<keyword evidence="3" id="KW-0694">RNA-binding</keyword>
<sequence>MQFVETHIAKINLEAKRLQEYGVGVFKRITSKSALKKAIKKEMVFVDGKVASTATFIRGGERIEYHYYADNNLNTRLKLNLEVIYEDDYLAVINKPAGILVSGNSFKTVANALSQNLKTSPIYDAVQPQPVHRLDYATTGCLLVGKTNTAIIALNQLFEDKKIHKIYYAITIGRMKPLGTIDIPIDGKKAISTYQVIETIVSQRFKMLNLVRLIPKTGRRHQLRKHMLAIGNPILGDATYFFEDVLLKGKGLYLQAHSLEFIHPISEEEMFITALGPKKFIKLFPNYISETKG</sequence>
<dbReference type="PANTHER" id="PTHR21600">
    <property type="entry name" value="MITOCHONDRIAL RNA PSEUDOURIDINE SYNTHASE"/>
    <property type="match status" value="1"/>
</dbReference>
<dbReference type="GO" id="GO:0000455">
    <property type="term" value="P:enzyme-directed rRNA pseudouridine synthesis"/>
    <property type="evidence" value="ECO:0007669"/>
    <property type="project" value="TreeGrafter"/>
</dbReference>
<evidence type="ECO:0000313" key="6">
    <source>
        <dbReference type="Proteomes" id="UP000198990"/>
    </source>
</evidence>
<evidence type="ECO:0000256" key="2">
    <source>
        <dbReference type="ARBA" id="ARBA00023235"/>
    </source>
</evidence>
<dbReference type="Proteomes" id="UP000198990">
    <property type="component" value="Unassembled WGS sequence"/>
</dbReference>
<organism evidence="5 6">
    <name type="scientific">Maribacter orientalis</name>
    <dbReference type="NCBI Taxonomy" id="228957"/>
    <lineage>
        <taxon>Bacteria</taxon>
        <taxon>Pseudomonadati</taxon>
        <taxon>Bacteroidota</taxon>
        <taxon>Flavobacteriia</taxon>
        <taxon>Flavobacteriales</taxon>
        <taxon>Flavobacteriaceae</taxon>
        <taxon>Maribacter</taxon>
    </lineage>
</organism>
<dbReference type="InterPro" id="IPR006145">
    <property type="entry name" value="PsdUridine_synth_RsuA/RluA"/>
</dbReference>
<dbReference type="InterPro" id="IPR006224">
    <property type="entry name" value="PsdUridine_synth_RluA-like_CS"/>
</dbReference>
<dbReference type="OrthoDB" id="9807829at2"/>
<dbReference type="PROSITE" id="PS50889">
    <property type="entry name" value="S4"/>
    <property type="match status" value="1"/>
</dbReference>
<feature type="domain" description="Pseudouridine synthase RsuA/RluA-like" evidence="4">
    <location>
        <begin position="90"/>
        <end position="228"/>
    </location>
</feature>
<keyword evidence="6" id="KW-1185">Reference proteome</keyword>
<evidence type="ECO:0000256" key="3">
    <source>
        <dbReference type="PROSITE-ProRule" id="PRU00182"/>
    </source>
</evidence>
<comment type="similarity">
    <text evidence="1">Belongs to the pseudouridine synthase RluA family.</text>
</comment>
<dbReference type="InterPro" id="IPR050188">
    <property type="entry name" value="RluA_PseudoU_synthase"/>
</dbReference>
<dbReference type="Gene3D" id="3.10.290.10">
    <property type="entry name" value="RNA-binding S4 domain"/>
    <property type="match status" value="1"/>
</dbReference>
<protein>
    <submittedName>
        <fullName evidence="5">23S rRNA pseudouridine1911/1915/1917 synthase</fullName>
    </submittedName>
</protein>
<dbReference type="STRING" id="228957.SAMN04488008_105112"/>
<dbReference type="GO" id="GO:0003723">
    <property type="term" value="F:RNA binding"/>
    <property type="evidence" value="ECO:0007669"/>
    <property type="project" value="UniProtKB-KW"/>
</dbReference>
<dbReference type="GO" id="GO:0009982">
    <property type="term" value="F:pseudouridine synthase activity"/>
    <property type="evidence" value="ECO:0007669"/>
    <property type="project" value="InterPro"/>
</dbReference>
<dbReference type="CDD" id="cd02869">
    <property type="entry name" value="PseudoU_synth_RluA_like"/>
    <property type="match status" value="1"/>
</dbReference>
<reference evidence="6" key="1">
    <citation type="submission" date="2016-10" db="EMBL/GenBank/DDBJ databases">
        <authorList>
            <person name="Varghese N."/>
            <person name="Submissions S."/>
        </authorList>
    </citation>
    <scope>NUCLEOTIDE SEQUENCE [LARGE SCALE GENOMIC DNA]</scope>
    <source>
        <strain evidence="6">DSM 16471</strain>
    </source>
</reference>
<dbReference type="RefSeq" id="WP_091624749.1">
    <property type="nucleotide sequence ID" value="NZ_FNZN01000005.1"/>
</dbReference>
<name>A0A1H7SSU7_9FLAO</name>
<proteinExistence type="inferred from homology"/>
<evidence type="ECO:0000313" key="5">
    <source>
        <dbReference type="EMBL" id="SEL75690.1"/>
    </source>
</evidence>
<evidence type="ECO:0000256" key="1">
    <source>
        <dbReference type="ARBA" id="ARBA00010876"/>
    </source>
</evidence>
<dbReference type="PROSITE" id="PS01129">
    <property type="entry name" value="PSI_RLU"/>
    <property type="match status" value="1"/>
</dbReference>